<dbReference type="InterPro" id="IPR018062">
    <property type="entry name" value="HTH_AraC-typ_CS"/>
</dbReference>
<dbReference type="PANTHER" id="PTHR47894">
    <property type="entry name" value="HTH-TYPE TRANSCRIPTIONAL REGULATOR GADX"/>
    <property type="match status" value="1"/>
</dbReference>
<dbReference type="InterPro" id="IPR018060">
    <property type="entry name" value="HTH_AraC"/>
</dbReference>
<dbReference type="PROSITE" id="PS00041">
    <property type="entry name" value="HTH_ARAC_FAMILY_1"/>
    <property type="match status" value="1"/>
</dbReference>
<dbReference type="PANTHER" id="PTHR47894:SF4">
    <property type="entry name" value="HTH-TYPE TRANSCRIPTIONAL REGULATOR GADX"/>
    <property type="match status" value="1"/>
</dbReference>
<dbReference type="PRINTS" id="PR00032">
    <property type="entry name" value="HTHARAC"/>
</dbReference>
<reference evidence="5 6" key="1">
    <citation type="submission" date="2020-08" db="EMBL/GenBank/DDBJ databases">
        <title>Genomic Encyclopedia of Type Strains, Phase IV (KMG-IV): sequencing the most valuable type-strain genomes for metagenomic binning, comparative biology and taxonomic classification.</title>
        <authorList>
            <person name="Goeker M."/>
        </authorList>
    </citation>
    <scope>NUCLEOTIDE SEQUENCE [LARGE SCALE GENOMIC DNA]</scope>
    <source>
        <strain evidence="5 6">DSM 22368</strain>
    </source>
</reference>
<keyword evidence="2 5" id="KW-0238">DNA-binding</keyword>
<evidence type="ECO:0000256" key="3">
    <source>
        <dbReference type="ARBA" id="ARBA00023163"/>
    </source>
</evidence>
<dbReference type="Pfam" id="PF12833">
    <property type="entry name" value="HTH_18"/>
    <property type="match status" value="1"/>
</dbReference>
<evidence type="ECO:0000256" key="2">
    <source>
        <dbReference type="ARBA" id="ARBA00023125"/>
    </source>
</evidence>
<feature type="domain" description="HTH araC/xylS-type" evidence="4">
    <location>
        <begin position="164"/>
        <end position="261"/>
    </location>
</feature>
<dbReference type="InParanoid" id="A0A7X0JWS9"/>
<dbReference type="SUPFAM" id="SSF46689">
    <property type="entry name" value="Homeodomain-like"/>
    <property type="match status" value="1"/>
</dbReference>
<dbReference type="GO" id="GO:0003700">
    <property type="term" value="F:DNA-binding transcription factor activity"/>
    <property type="evidence" value="ECO:0007669"/>
    <property type="project" value="InterPro"/>
</dbReference>
<dbReference type="SMART" id="SM00342">
    <property type="entry name" value="HTH_ARAC"/>
    <property type="match status" value="1"/>
</dbReference>
<dbReference type="FunCoup" id="A0A7X0JWS9">
    <property type="interactions" value="172"/>
</dbReference>
<sequence length="271" mass="30741">MNKTISAAKAALAKHNKLPFSLYSAAREQKLLNVPITNPLLILVLSGSKEIDHLVLTPGKFIFLSNTPKLNMRNIPNPGNYFSILIEFQSSDFLDFPRTDNAETHYIQGPVDTPLETLVLQFIEWASLAPEEILHHRRKEILHLLHHSGYKNVGNLAEIDNFSNRVKNIIQSDYSREWAAEDLALKLNMSQSSIRRRLQTENNSIQAIRKQAKLSHGLHLVQTTAYSIGNIAEHCGYQSQSRFTDQFKALFGMTPSELRKSQASIRHSENN</sequence>
<keyword evidence="6" id="KW-1185">Reference proteome</keyword>
<dbReference type="EMBL" id="JACHHT010000004">
    <property type="protein sequence ID" value="MBB6523692.1"/>
    <property type="molecule type" value="Genomic_DNA"/>
</dbReference>
<dbReference type="Gene3D" id="1.10.10.60">
    <property type="entry name" value="Homeodomain-like"/>
    <property type="match status" value="1"/>
</dbReference>
<keyword evidence="3" id="KW-0804">Transcription</keyword>
<evidence type="ECO:0000256" key="1">
    <source>
        <dbReference type="ARBA" id="ARBA00023015"/>
    </source>
</evidence>
<dbReference type="RefSeq" id="WP_166843303.1">
    <property type="nucleotide sequence ID" value="NZ_JAAONY010000004.1"/>
</dbReference>
<comment type="caution">
    <text evidence="5">The sequence shown here is derived from an EMBL/GenBank/DDBJ whole genome shotgun (WGS) entry which is preliminary data.</text>
</comment>
<dbReference type="InterPro" id="IPR020449">
    <property type="entry name" value="Tscrpt_reg_AraC-type_HTH"/>
</dbReference>
<protein>
    <submittedName>
        <fullName evidence="5">AraC-like DNA-binding protein</fullName>
    </submittedName>
</protein>
<gene>
    <name evidence="5" type="ORF">HNR48_004006</name>
</gene>
<dbReference type="AlphaFoldDB" id="A0A7X0JWS9"/>
<dbReference type="PROSITE" id="PS01124">
    <property type="entry name" value="HTH_ARAC_FAMILY_2"/>
    <property type="match status" value="1"/>
</dbReference>
<organism evidence="5 6">
    <name type="scientific">Pseudoteredinibacter isoporae</name>
    <dbReference type="NCBI Taxonomy" id="570281"/>
    <lineage>
        <taxon>Bacteria</taxon>
        <taxon>Pseudomonadati</taxon>
        <taxon>Pseudomonadota</taxon>
        <taxon>Gammaproteobacteria</taxon>
        <taxon>Cellvibrionales</taxon>
        <taxon>Cellvibrionaceae</taxon>
        <taxon>Pseudoteredinibacter</taxon>
    </lineage>
</organism>
<dbReference type="GO" id="GO:0005829">
    <property type="term" value="C:cytosol"/>
    <property type="evidence" value="ECO:0007669"/>
    <property type="project" value="TreeGrafter"/>
</dbReference>
<dbReference type="Proteomes" id="UP000528457">
    <property type="component" value="Unassembled WGS sequence"/>
</dbReference>
<name>A0A7X0JWS9_9GAMM</name>
<dbReference type="GO" id="GO:0000976">
    <property type="term" value="F:transcription cis-regulatory region binding"/>
    <property type="evidence" value="ECO:0007669"/>
    <property type="project" value="TreeGrafter"/>
</dbReference>
<keyword evidence="1" id="KW-0805">Transcription regulation</keyword>
<dbReference type="InterPro" id="IPR009057">
    <property type="entry name" value="Homeodomain-like_sf"/>
</dbReference>
<evidence type="ECO:0000313" key="6">
    <source>
        <dbReference type="Proteomes" id="UP000528457"/>
    </source>
</evidence>
<evidence type="ECO:0000313" key="5">
    <source>
        <dbReference type="EMBL" id="MBB6523692.1"/>
    </source>
</evidence>
<accession>A0A7X0JWS9</accession>
<evidence type="ECO:0000259" key="4">
    <source>
        <dbReference type="PROSITE" id="PS01124"/>
    </source>
</evidence>
<proteinExistence type="predicted"/>